<sequence>MSSEFEDLSPAERYARAKKSAPNKSLKAFTDLLEFPLDDFQQKACHALSEGKGVLVAAPTGAGKTIVGEFAIHLALEQQQKVFYTTPIKALSNQKYAELLARYGEDRVGLLTGDTNQNGDAQIVVMTTEVLRNMIYANSDALMSLGYVIMDEVHYLADRFRGAVWEEVILHLPKDVRVVSLSATVSNAEEFGAWLDEVRGSTEIIVSEVRPVPLTQHVLFGNELLDLFDATPGSPRVNPELSQMHANKLRQPVNKPAKSRGGQNNNWQKHQARIPKIAKPQIIELLDEENLLPAIFFIFSRAACEAAVKECLRWSLRLTTQEERREIRMLVEEKCYNIADEDLATLGYFEWLSSLERGVAAHHAGMLPAFKEVVEELFLRKLVKVVFATETLALGINMPARTVVLDRLDKFNGESRVQITPGEYTQLTGRAGRRGIDVEGHSVIQWAANLDPQVVAGLASKRTYPLMSSFRPTYNMAVNLIEAFGRDRAREVLEMSFAQFQADRSVVGLARGLRDREDSLAGFEKSMACHLGNFADYANMRRQISDLERDMSAGKVRHERGKTIRLSRGRRDKEQELSDLKRRIRQHPCHGCSDREAHARWGERWHKLRKETDNLLSQIEGRTNQVAKVFDRICLLLIELDYLSEASGELEVTDSGNTLARIYGERDLLVAQCLRLGVWREADPATLAAIAASLVYEARRDDEDLSPKVPRGNFADIYEQTLSIWQDIEIAAKGYKLPPTNEPDLNFTVATHRWATGARLDVVLGESDMLAGDFIRWMKQIVDLLDQIAQTAQDEVADTARAAIDKIKRGIVAYSYYG</sequence>
<dbReference type="PROSITE" id="PS51194">
    <property type="entry name" value="HELICASE_CTER"/>
    <property type="match status" value="1"/>
</dbReference>
<dbReference type="InterPro" id="IPR014001">
    <property type="entry name" value="Helicase_ATP-bd"/>
</dbReference>
<dbReference type="InterPro" id="IPR012961">
    <property type="entry name" value="Ski2/MTR4_C"/>
</dbReference>
<accession>A0A6J6B8H0</accession>
<reference evidence="7" key="1">
    <citation type="submission" date="2020-05" db="EMBL/GenBank/DDBJ databases">
        <authorList>
            <person name="Chiriac C."/>
            <person name="Salcher M."/>
            <person name="Ghai R."/>
            <person name="Kavagutti S V."/>
        </authorList>
    </citation>
    <scope>NUCLEOTIDE SEQUENCE</scope>
</reference>
<dbReference type="GO" id="GO:0070478">
    <property type="term" value="P:nuclear-transcribed mRNA catabolic process, 3'-5' exonucleolytic nonsense-mediated decay"/>
    <property type="evidence" value="ECO:0007669"/>
    <property type="project" value="TreeGrafter"/>
</dbReference>
<feature type="domain" description="Helicase ATP-binding" evidence="5">
    <location>
        <begin position="45"/>
        <end position="203"/>
    </location>
</feature>
<evidence type="ECO:0000259" key="5">
    <source>
        <dbReference type="PROSITE" id="PS51192"/>
    </source>
</evidence>
<dbReference type="PANTHER" id="PTHR12131:SF1">
    <property type="entry name" value="ATP-DEPENDENT RNA HELICASE SUPV3L1, MITOCHONDRIAL-RELATED"/>
    <property type="match status" value="1"/>
</dbReference>
<dbReference type="GO" id="GO:0016787">
    <property type="term" value="F:hydrolase activity"/>
    <property type="evidence" value="ECO:0007669"/>
    <property type="project" value="UniProtKB-KW"/>
</dbReference>
<evidence type="ECO:0000256" key="1">
    <source>
        <dbReference type="ARBA" id="ARBA00022741"/>
    </source>
</evidence>
<dbReference type="Pfam" id="PF00270">
    <property type="entry name" value="DEAD"/>
    <property type="match status" value="1"/>
</dbReference>
<dbReference type="GO" id="GO:0004386">
    <property type="term" value="F:helicase activity"/>
    <property type="evidence" value="ECO:0007669"/>
    <property type="project" value="UniProtKB-KW"/>
</dbReference>
<feature type="domain" description="Helicase C-terminal" evidence="6">
    <location>
        <begin position="281"/>
        <end position="482"/>
    </location>
</feature>
<dbReference type="SMART" id="SM00487">
    <property type="entry name" value="DEXDc"/>
    <property type="match status" value="1"/>
</dbReference>
<proteinExistence type="predicted"/>
<dbReference type="PANTHER" id="PTHR12131">
    <property type="entry name" value="ATP-DEPENDENT RNA AND DNA HELICASE"/>
    <property type="match status" value="1"/>
</dbReference>
<gene>
    <name evidence="7" type="ORF">UFOPK1410_00384</name>
</gene>
<dbReference type="GO" id="GO:0055087">
    <property type="term" value="C:Ski complex"/>
    <property type="evidence" value="ECO:0007669"/>
    <property type="project" value="TreeGrafter"/>
</dbReference>
<dbReference type="Pfam" id="PF00271">
    <property type="entry name" value="Helicase_C"/>
    <property type="match status" value="1"/>
</dbReference>
<dbReference type="GO" id="GO:0005524">
    <property type="term" value="F:ATP binding"/>
    <property type="evidence" value="ECO:0007669"/>
    <property type="project" value="UniProtKB-KW"/>
</dbReference>
<dbReference type="GO" id="GO:0003676">
    <property type="term" value="F:nucleic acid binding"/>
    <property type="evidence" value="ECO:0007669"/>
    <property type="project" value="InterPro"/>
</dbReference>
<name>A0A6J6B8H0_9ZZZZ</name>
<keyword evidence="2" id="KW-0378">Hydrolase</keyword>
<keyword evidence="1" id="KW-0547">Nucleotide-binding</keyword>
<evidence type="ECO:0000256" key="2">
    <source>
        <dbReference type="ARBA" id="ARBA00022801"/>
    </source>
</evidence>
<dbReference type="SMART" id="SM00490">
    <property type="entry name" value="HELICc"/>
    <property type="match status" value="1"/>
</dbReference>
<dbReference type="PROSITE" id="PS51192">
    <property type="entry name" value="HELICASE_ATP_BIND_1"/>
    <property type="match status" value="1"/>
</dbReference>
<organism evidence="7">
    <name type="scientific">freshwater metagenome</name>
    <dbReference type="NCBI Taxonomy" id="449393"/>
    <lineage>
        <taxon>unclassified sequences</taxon>
        <taxon>metagenomes</taxon>
        <taxon>ecological metagenomes</taxon>
    </lineage>
</organism>
<evidence type="ECO:0000256" key="3">
    <source>
        <dbReference type="ARBA" id="ARBA00022806"/>
    </source>
</evidence>
<evidence type="ECO:0000313" key="7">
    <source>
        <dbReference type="EMBL" id="CAB4534927.1"/>
    </source>
</evidence>
<dbReference type="InterPro" id="IPR001650">
    <property type="entry name" value="Helicase_C-like"/>
</dbReference>
<dbReference type="InterPro" id="IPR011545">
    <property type="entry name" value="DEAD/DEAH_box_helicase_dom"/>
</dbReference>
<evidence type="ECO:0000256" key="4">
    <source>
        <dbReference type="ARBA" id="ARBA00022840"/>
    </source>
</evidence>
<dbReference type="Gene3D" id="1.10.3380.30">
    <property type="match status" value="1"/>
</dbReference>
<dbReference type="Pfam" id="PF08148">
    <property type="entry name" value="DSHCT"/>
    <property type="match status" value="1"/>
</dbReference>
<keyword evidence="4" id="KW-0067">ATP-binding</keyword>
<dbReference type="SMART" id="SM01142">
    <property type="entry name" value="DSHCT"/>
    <property type="match status" value="1"/>
</dbReference>
<dbReference type="InterPro" id="IPR050699">
    <property type="entry name" value="RNA-DNA_Helicase"/>
</dbReference>
<protein>
    <submittedName>
        <fullName evidence="7">Unannotated protein</fullName>
    </submittedName>
</protein>
<dbReference type="InterPro" id="IPR027417">
    <property type="entry name" value="P-loop_NTPase"/>
</dbReference>
<evidence type="ECO:0000259" key="6">
    <source>
        <dbReference type="PROSITE" id="PS51194"/>
    </source>
</evidence>
<dbReference type="CDD" id="cd18795">
    <property type="entry name" value="SF2_C_Ski2"/>
    <property type="match status" value="1"/>
</dbReference>
<dbReference type="SUPFAM" id="SSF52540">
    <property type="entry name" value="P-loop containing nucleoside triphosphate hydrolases"/>
    <property type="match status" value="1"/>
</dbReference>
<keyword evidence="3" id="KW-0347">Helicase</keyword>
<dbReference type="AlphaFoldDB" id="A0A6J6B8H0"/>
<dbReference type="Gene3D" id="3.40.50.300">
    <property type="entry name" value="P-loop containing nucleotide triphosphate hydrolases"/>
    <property type="match status" value="2"/>
</dbReference>
<dbReference type="EMBL" id="CAEZSH010000029">
    <property type="protein sequence ID" value="CAB4534927.1"/>
    <property type="molecule type" value="Genomic_DNA"/>
</dbReference>